<evidence type="ECO:0000256" key="1">
    <source>
        <dbReference type="SAM" id="MobiDB-lite"/>
    </source>
</evidence>
<organism evidence="2 3">
    <name type="scientific">Rhodanobacter denitrificans</name>
    <dbReference type="NCBI Taxonomy" id="666685"/>
    <lineage>
        <taxon>Bacteria</taxon>
        <taxon>Pseudomonadati</taxon>
        <taxon>Pseudomonadota</taxon>
        <taxon>Gammaproteobacteria</taxon>
        <taxon>Lysobacterales</taxon>
        <taxon>Rhodanobacteraceae</taxon>
        <taxon>Rhodanobacter</taxon>
    </lineage>
</organism>
<dbReference type="AlphaFoldDB" id="A0A2W5M0I5"/>
<dbReference type="InterPro" id="IPR019291">
    <property type="entry name" value="Host_attachment_protein"/>
</dbReference>
<comment type="caution">
    <text evidence="2">The sequence shown here is derived from an EMBL/GenBank/DDBJ whole genome shotgun (WGS) entry which is preliminary data.</text>
</comment>
<dbReference type="Proteomes" id="UP000249046">
    <property type="component" value="Unassembled WGS sequence"/>
</dbReference>
<proteinExistence type="predicted"/>
<protein>
    <submittedName>
        <fullName evidence="2">Host attachment protein</fullName>
    </submittedName>
</protein>
<evidence type="ECO:0000313" key="3">
    <source>
        <dbReference type="Proteomes" id="UP000249046"/>
    </source>
</evidence>
<name>A0A2W5M0I5_9GAMM</name>
<evidence type="ECO:0000313" key="2">
    <source>
        <dbReference type="EMBL" id="PZQ10833.1"/>
    </source>
</evidence>
<sequence>MSTIWILVADAGRARVLELADAGKRKKLAEVARYANPDARLPGKEFTTDRPPSVNESMGSTRHAIEPHTTLREKNANRFARTLNAVLERGRQEHRYESLVLVAPSRFLGALQGCMDKPLHDRVIEVVHHDYTALPVAELRERLPTKIFL</sequence>
<feature type="region of interest" description="Disordered" evidence="1">
    <location>
        <begin position="40"/>
        <end position="60"/>
    </location>
</feature>
<dbReference type="EMBL" id="QFPO01000018">
    <property type="protein sequence ID" value="PZQ10833.1"/>
    <property type="molecule type" value="Genomic_DNA"/>
</dbReference>
<gene>
    <name evidence="2" type="ORF">DI564_15185</name>
</gene>
<accession>A0A2W5M0I5</accession>
<reference evidence="2 3" key="1">
    <citation type="submission" date="2017-08" db="EMBL/GenBank/DDBJ databases">
        <title>Infants hospitalized years apart are colonized by the same room-sourced microbial strains.</title>
        <authorList>
            <person name="Brooks B."/>
            <person name="Olm M.R."/>
            <person name="Firek B.A."/>
            <person name="Baker R."/>
            <person name="Thomas B.C."/>
            <person name="Morowitz M.J."/>
            <person name="Banfield J.F."/>
        </authorList>
    </citation>
    <scope>NUCLEOTIDE SEQUENCE [LARGE SCALE GENOMIC DNA]</scope>
    <source>
        <strain evidence="2">S2_005_003_R2_42</strain>
    </source>
</reference>
<dbReference type="Pfam" id="PF10116">
    <property type="entry name" value="Host_attach"/>
    <property type="match status" value="1"/>
</dbReference>